<protein>
    <submittedName>
        <fullName evidence="1">Uncharacterized protein</fullName>
    </submittedName>
</protein>
<gene>
    <name evidence="1" type="ORF">AYL99_11972</name>
</gene>
<sequence>MDLDVDSVLRVARRTAGGVAHGECCAEPVGLVIPEYPNELMSSPKPSEASLRLRGTDAERIPTVLDPGASTAVTL</sequence>
<dbReference type="RefSeq" id="XP_018687182.1">
    <property type="nucleotide sequence ID" value="XM_018843476.1"/>
</dbReference>
<accession>A0A178Z3Y7</accession>
<dbReference type="Proteomes" id="UP000078343">
    <property type="component" value="Unassembled WGS sequence"/>
</dbReference>
<reference evidence="1 2" key="1">
    <citation type="submission" date="2016-04" db="EMBL/GenBank/DDBJ databases">
        <title>Draft genome of Fonsecaea erecta CBS 125763.</title>
        <authorList>
            <person name="Weiss V.A."/>
            <person name="Vicente V.A."/>
            <person name="Raittz R.T."/>
            <person name="Moreno L.F."/>
            <person name="De Souza E.M."/>
            <person name="Pedrosa F.O."/>
            <person name="Steffens M.B."/>
            <person name="Faoro H."/>
            <person name="Tadra-Sfeir M.Z."/>
            <person name="Najafzadeh M.J."/>
            <person name="Felipe M.S."/>
            <person name="Teixeira M."/>
            <person name="Sun J."/>
            <person name="Xi L."/>
            <person name="Gomes R."/>
            <person name="De Azevedo C.M."/>
            <person name="Salgado C.G."/>
            <person name="Da Silva M.B."/>
            <person name="Nascimento M.F."/>
            <person name="Queiroz-Telles F."/>
            <person name="Attili D.S."/>
            <person name="Gorbushina A."/>
        </authorList>
    </citation>
    <scope>NUCLEOTIDE SEQUENCE [LARGE SCALE GENOMIC DNA]</scope>
    <source>
        <strain evidence="1 2">CBS 125763</strain>
    </source>
</reference>
<name>A0A178Z3Y7_9EURO</name>
<keyword evidence="2" id="KW-1185">Reference proteome</keyword>
<dbReference type="EMBL" id="LVYI01000020">
    <property type="protein sequence ID" value="OAP53815.1"/>
    <property type="molecule type" value="Genomic_DNA"/>
</dbReference>
<evidence type="ECO:0000313" key="2">
    <source>
        <dbReference type="Proteomes" id="UP000078343"/>
    </source>
</evidence>
<dbReference type="GeneID" id="30016139"/>
<evidence type="ECO:0000313" key="1">
    <source>
        <dbReference type="EMBL" id="OAP53815.1"/>
    </source>
</evidence>
<proteinExistence type="predicted"/>
<dbReference type="AlphaFoldDB" id="A0A178Z3Y7"/>
<comment type="caution">
    <text evidence="1">The sequence shown here is derived from an EMBL/GenBank/DDBJ whole genome shotgun (WGS) entry which is preliminary data.</text>
</comment>
<organism evidence="1 2">
    <name type="scientific">Fonsecaea erecta</name>
    <dbReference type="NCBI Taxonomy" id="1367422"/>
    <lineage>
        <taxon>Eukaryota</taxon>
        <taxon>Fungi</taxon>
        <taxon>Dikarya</taxon>
        <taxon>Ascomycota</taxon>
        <taxon>Pezizomycotina</taxon>
        <taxon>Eurotiomycetes</taxon>
        <taxon>Chaetothyriomycetidae</taxon>
        <taxon>Chaetothyriales</taxon>
        <taxon>Herpotrichiellaceae</taxon>
        <taxon>Fonsecaea</taxon>
    </lineage>
</organism>